<feature type="transmembrane region" description="Helical" evidence="1">
    <location>
        <begin position="244"/>
        <end position="262"/>
    </location>
</feature>
<gene>
    <name evidence="2" type="ORF">E6C76_09815</name>
</gene>
<feature type="transmembrane region" description="Helical" evidence="1">
    <location>
        <begin position="58"/>
        <end position="78"/>
    </location>
</feature>
<dbReference type="EMBL" id="SSOC01000003">
    <property type="protein sequence ID" value="THF65829.1"/>
    <property type="molecule type" value="Genomic_DNA"/>
</dbReference>
<dbReference type="Proteomes" id="UP000308430">
    <property type="component" value="Unassembled WGS sequence"/>
</dbReference>
<feature type="transmembrane region" description="Helical" evidence="1">
    <location>
        <begin position="186"/>
        <end position="204"/>
    </location>
</feature>
<accession>A0A4S4B040</accession>
<feature type="transmembrane region" description="Helical" evidence="1">
    <location>
        <begin position="122"/>
        <end position="142"/>
    </location>
</feature>
<sequence>MASNQASATGMPLFFAPHRAMFLSGGCMLLLVFALWALELAARTGLAPHPGWSLPPGWAHALLTVGGVFPFYIFGFLFTAMPRWQSMPDIAPASWLPAWRLLVAGWVLVAIGLWWLPLLAAGLFLVLVGWGLLARVLWRVAFRSRPDPLHARAAWLGVAGGGLSVAAWLVFALGGGAFWARLGIEAGIWAFLLPVFFSVCHRMVPFFSSNIVPNYVMVRPTWALRAMLGASLAHGALAAAGWSAWTWLVDAPAGALALWLCVNWRPLAAQRVRLLGMLHIGFAWLGVALLLFAVRGIGAQLGWHGLGLAPLHALGIGFFGSILLAMVSRVTLGHSGRALEADQLTWALFLCLQAVVGTRILADLLPGAWSSWLMLAAVAGWLAVFVAWAARYLPIYLKPRADGRPG</sequence>
<feature type="transmembrane region" description="Helical" evidence="1">
    <location>
        <begin position="274"/>
        <end position="297"/>
    </location>
</feature>
<feature type="transmembrane region" description="Helical" evidence="1">
    <location>
        <begin position="344"/>
        <end position="362"/>
    </location>
</feature>
<evidence type="ECO:0000256" key="1">
    <source>
        <dbReference type="SAM" id="Phobius"/>
    </source>
</evidence>
<feature type="transmembrane region" description="Helical" evidence="1">
    <location>
        <begin position="20"/>
        <end position="38"/>
    </location>
</feature>
<keyword evidence="1" id="KW-0472">Membrane</keyword>
<evidence type="ECO:0000313" key="2">
    <source>
        <dbReference type="EMBL" id="THF65829.1"/>
    </source>
</evidence>
<evidence type="ECO:0000313" key="3">
    <source>
        <dbReference type="Proteomes" id="UP000308430"/>
    </source>
</evidence>
<dbReference type="Pfam" id="PF05940">
    <property type="entry name" value="NnrS"/>
    <property type="match status" value="1"/>
</dbReference>
<proteinExistence type="predicted"/>
<name>A0A4S4B040_9RHOO</name>
<dbReference type="AlphaFoldDB" id="A0A4S4B040"/>
<feature type="transmembrane region" description="Helical" evidence="1">
    <location>
        <begin position="154"/>
        <end position="180"/>
    </location>
</feature>
<feature type="transmembrane region" description="Helical" evidence="1">
    <location>
        <begin position="309"/>
        <end position="332"/>
    </location>
</feature>
<dbReference type="RefSeq" id="WP_136348035.1">
    <property type="nucleotide sequence ID" value="NZ_SSOC01000003.1"/>
</dbReference>
<comment type="caution">
    <text evidence="2">The sequence shown here is derived from an EMBL/GenBank/DDBJ whole genome shotgun (WGS) entry which is preliminary data.</text>
</comment>
<organism evidence="2 3">
    <name type="scientific">Pseudothauera nasutitermitis</name>
    <dbReference type="NCBI Taxonomy" id="2565930"/>
    <lineage>
        <taxon>Bacteria</taxon>
        <taxon>Pseudomonadati</taxon>
        <taxon>Pseudomonadota</taxon>
        <taxon>Betaproteobacteria</taxon>
        <taxon>Rhodocyclales</taxon>
        <taxon>Zoogloeaceae</taxon>
        <taxon>Pseudothauera</taxon>
    </lineage>
</organism>
<dbReference type="OrthoDB" id="9770040at2"/>
<keyword evidence="3" id="KW-1185">Reference proteome</keyword>
<keyword evidence="1" id="KW-0812">Transmembrane</keyword>
<keyword evidence="1" id="KW-1133">Transmembrane helix</keyword>
<reference evidence="2 3" key="1">
    <citation type="submission" date="2019-04" db="EMBL/GenBank/DDBJ databases">
        <title>Azoarcus nasutitermitis sp. nov. isolated from termite nest.</title>
        <authorList>
            <person name="Lin S.-Y."/>
            <person name="Hameed A."/>
            <person name="Hsu Y.-H."/>
            <person name="Young C.-C."/>
        </authorList>
    </citation>
    <scope>NUCLEOTIDE SEQUENCE [LARGE SCALE GENOMIC DNA]</scope>
    <source>
        <strain evidence="2 3">CC-YHH838</strain>
    </source>
</reference>
<protein>
    <submittedName>
        <fullName evidence="2">NnrS family protein</fullName>
    </submittedName>
</protein>
<dbReference type="InterPro" id="IPR010266">
    <property type="entry name" value="NnrS"/>
</dbReference>
<feature type="transmembrane region" description="Helical" evidence="1">
    <location>
        <begin position="98"/>
        <end position="116"/>
    </location>
</feature>
<feature type="transmembrane region" description="Helical" evidence="1">
    <location>
        <begin position="368"/>
        <end position="390"/>
    </location>
</feature>